<sequence>MADNDSAKTDGASKPSKGAEFVTPPNYLKMKVGGGGIDKEAIKEAEIAVQVLGHKMYAKWADDDLGRMRASFEELKATDLDSPDSVKKMLRICWDMKGLGGTFGYPLVTTITHYLSNYLEHCLNTEGAKVSTAVVSPHIDALYVVLSQKISGDGGAIGRELVSGLEKVVLKTGARIGG</sequence>
<dbReference type="SUPFAM" id="SSF47226">
    <property type="entry name" value="Histidine-containing phosphotransfer domain, HPT domain"/>
    <property type="match status" value="1"/>
</dbReference>
<name>A0A516H1I6_9PROT</name>
<protein>
    <submittedName>
        <fullName evidence="2">Uncharacterized protein</fullName>
    </submittedName>
</protein>
<keyword evidence="3" id="KW-1185">Reference proteome</keyword>
<dbReference type="Proteomes" id="UP000317496">
    <property type="component" value="Chromosome"/>
</dbReference>
<dbReference type="InterPro" id="IPR036641">
    <property type="entry name" value="HPT_dom_sf"/>
</dbReference>
<organism evidence="2 3">
    <name type="scientific">Ferrovibrio terrae</name>
    <dbReference type="NCBI Taxonomy" id="2594003"/>
    <lineage>
        <taxon>Bacteria</taxon>
        <taxon>Pseudomonadati</taxon>
        <taxon>Pseudomonadota</taxon>
        <taxon>Alphaproteobacteria</taxon>
        <taxon>Rhodospirillales</taxon>
        <taxon>Rhodospirillaceae</taxon>
        <taxon>Ferrovibrio</taxon>
    </lineage>
</organism>
<dbReference type="GO" id="GO:0000160">
    <property type="term" value="P:phosphorelay signal transduction system"/>
    <property type="evidence" value="ECO:0007669"/>
    <property type="project" value="InterPro"/>
</dbReference>
<dbReference type="KEGG" id="fer:FNB15_10375"/>
<evidence type="ECO:0000313" key="3">
    <source>
        <dbReference type="Proteomes" id="UP000317496"/>
    </source>
</evidence>
<dbReference type="EMBL" id="CP041636">
    <property type="protein sequence ID" value="QDO97649.1"/>
    <property type="molecule type" value="Genomic_DNA"/>
</dbReference>
<proteinExistence type="predicted"/>
<dbReference type="RefSeq" id="WP_144068630.1">
    <property type="nucleotide sequence ID" value="NZ_CP041636.1"/>
</dbReference>
<evidence type="ECO:0000256" key="1">
    <source>
        <dbReference type="SAM" id="MobiDB-lite"/>
    </source>
</evidence>
<dbReference type="OrthoDB" id="9786548at2"/>
<accession>A0A516H1I6</accession>
<gene>
    <name evidence="2" type="ORF">FNB15_10375</name>
</gene>
<feature type="region of interest" description="Disordered" evidence="1">
    <location>
        <begin position="1"/>
        <end position="21"/>
    </location>
</feature>
<evidence type="ECO:0000313" key="2">
    <source>
        <dbReference type="EMBL" id="QDO97649.1"/>
    </source>
</evidence>
<dbReference type="AlphaFoldDB" id="A0A516H1I6"/>
<reference evidence="2 3" key="1">
    <citation type="submission" date="2019-07" db="EMBL/GenBank/DDBJ databases">
        <title>Genome sequencing for Ferrovibrio sp. K5.</title>
        <authorList>
            <person name="Park S.-J."/>
        </authorList>
    </citation>
    <scope>NUCLEOTIDE SEQUENCE [LARGE SCALE GENOMIC DNA]</scope>
    <source>
        <strain evidence="2 3">K5</strain>
    </source>
</reference>